<feature type="chain" id="PRO_5012238774" description="TraB family protein" evidence="2">
    <location>
        <begin position="21"/>
        <end position="407"/>
    </location>
</feature>
<evidence type="ECO:0000313" key="4">
    <source>
        <dbReference type="Proteomes" id="UP000198406"/>
    </source>
</evidence>
<dbReference type="CDD" id="cd14726">
    <property type="entry name" value="TraB_PrgY-like"/>
    <property type="match status" value="1"/>
</dbReference>
<comment type="caution">
    <text evidence="3">The sequence shown here is derived from an EMBL/GenBank/DDBJ whole genome shotgun (WGS) entry which is preliminary data.</text>
</comment>
<evidence type="ECO:0000256" key="1">
    <source>
        <dbReference type="SAM" id="MobiDB-lite"/>
    </source>
</evidence>
<gene>
    <name evidence="3" type="ORF">FisN_2Hh351</name>
</gene>
<sequence>MPSLWKRFLILVLFVANAGALIPFRPPKLERCSRTTPTCVLLSTSSNNLEKLHTTKGQSRRQWISDVGKAAIVPFLLPSPVAASTAVVSSKAVCDSTVSVWKEPNRNRLVYILGTAHISKVSADLAGQLVRDVHPNAVFVELDLKRVDGVAQYVKQQQDLKDSIEQVTLPPGTSNTSLEANNPPKQSTVIVPVPTPPVATEKTAPSQPRGLFGDLRQKALNVGAQVVGSAVRGMYQNLGDQGFSPGEEFAAAIMEAQKQGADVILGDQDVQITLRRLTQALASTDLSKLNDDALSSKFSDLMGGGKAMELPPSGVMDDIYKEEFTKMVESMKNRENVRAIMTELKEVAPALAQVMLTERDAYMATGIDTLNQFECIVAVMGIAHMDGVENNLRGRGWTQVAPNCASL</sequence>
<evidence type="ECO:0000313" key="3">
    <source>
        <dbReference type="EMBL" id="GAX26702.1"/>
    </source>
</evidence>
<organism evidence="3 4">
    <name type="scientific">Fistulifera solaris</name>
    <name type="common">Oleaginous diatom</name>
    <dbReference type="NCBI Taxonomy" id="1519565"/>
    <lineage>
        <taxon>Eukaryota</taxon>
        <taxon>Sar</taxon>
        <taxon>Stramenopiles</taxon>
        <taxon>Ochrophyta</taxon>
        <taxon>Bacillariophyta</taxon>
        <taxon>Bacillariophyceae</taxon>
        <taxon>Bacillariophycidae</taxon>
        <taxon>Naviculales</taxon>
        <taxon>Naviculaceae</taxon>
        <taxon>Fistulifera</taxon>
    </lineage>
</organism>
<evidence type="ECO:0000256" key="2">
    <source>
        <dbReference type="SAM" id="SignalP"/>
    </source>
</evidence>
<dbReference type="OrthoDB" id="48306at2759"/>
<keyword evidence="4" id="KW-1185">Reference proteome</keyword>
<dbReference type="Pfam" id="PF01963">
    <property type="entry name" value="TraB_PrgY_gumN"/>
    <property type="match status" value="1"/>
</dbReference>
<reference evidence="3 4" key="1">
    <citation type="journal article" date="2015" name="Plant Cell">
        <title>Oil accumulation by the oleaginous diatom Fistulifera solaris as revealed by the genome and transcriptome.</title>
        <authorList>
            <person name="Tanaka T."/>
            <person name="Maeda Y."/>
            <person name="Veluchamy A."/>
            <person name="Tanaka M."/>
            <person name="Abida H."/>
            <person name="Marechal E."/>
            <person name="Bowler C."/>
            <person name="Muto M."/>
            <person name="Sunaga Y."/>
            <person name="Tanaka M."/>
            <person name="Yoshino T."/>
            <person name="Taniguchi T."/>
            <person name="Fukuda Y."/>
            <person name="Nemoto M."/>
            <person name="Matsumoto M."/>
            <person name="Wong P.S."/>
            <person name="Aburatani S."/>
            <person name="Fujibuchi W."/>
        </authorList>
    </citation>
    <scope>NUCLEOTIDE SEQUENCE [LARGE SCALE GENOMIC DNA]</scope>
    <source>
        <strain evidence="3 4">JPCC DA0580</strain>
    </source>
</reference>
<dbReference type="PANTHER" id="PTHR21530:SF7">
    <property type="entry name" value="TRAB DOMAIN-CONTAINING PROTEIN"/>
    <property type="match status" value="1"/>
</dbReference>
<dbReference type="AlphaFoldDB" id="A0A1Z5KKV2"/>
<dbReference type="InterPro" id="IPR046345">
    <property type="entry name" value="TraB_PrgY-like"/>
</dbReference>
<feature type="compositionally biased region" description="Polar residues" evidence="1">
    <location>
        <begin position="171"/>
        <end position="187"/>
    </location>
</feature>
<dbReference type="EMBL" id="BDSP01000251">
    <property type="protein sequence ID" value="GAX26702.1"/>
    <property type="molecule type" value="Genomic_DNA"/>
</dbReference>
<feature type="signal peptide" evidence="2">
    <location>
        <begin position="1"/>
        <end position="20"/>
    </location>
</feature>
<keyword evidence="2" id="KW-0732">Signal</keyword>
<dbReference type="Proteomes" id="UP000198406">
    <property type="component" value="Unassembled WGS sequence"/>
</dbReference>
<dbReference type="InParanoid" id="A0A1Z5KKV2"/>
<dbReference type="PANTHER" id="PTHR21530">
    <property type="entry name" value="PHEROMONE SHUTDOWN PROTEIN"/>
    <property type="match status" value="1"/>
</dbReference>
<accession>A0A1Z5KKV2</accession>
<name>A0A1Z5KKV2_FISSO</name>
<feature type="region of interest" description="Disordered" evidence="1">
    <location>
        <begin position="167"/>
        <end position="187"/>
    </location>
</feature>
<dbReference type="InterPro" id="IPR002816">
    <property type="entry name" value="TraB/PrgY/GumN_fam"/>
</dbReference>
<evidence type="ECO:0008006" key="5">
    <source>
        <dbReference type="Google" id="ProtNLM"/>
    </source>
</evidence>
<protein>
    <recommendedName>
        <fullName evidence="5">TraB family protein</fullName>
    </recommendedName>
</protein>
<proteinExistence type="predicted"/>